<dbReference type="GO" id="GO:0000030">
    <property type="term" value="F:mannosyltransferase activity"/>
    <property type="evidence" value="ECO:0007669"/>
    <property type="project" value="TreeGrafter"/>
</dbReference>
<comment type="function">
    <text evidence="11">Required for proper folding and/or the stability of a subset of proteins in the endoplasmic reticulum. Component of glycosylphosphatidylinositol-mannosyltransferase 1 which transfers the first of the 4 mannoses in the GPI-anchor precursors during GPI-anchor biosynthesis. Probably acts by stabilizing the mannosyltransferase GPI14.</text>
</comment>
<name>A0A0C3EIN2_PILCF</name>
<keyword evidence="5 11" id="KW-0337">GPI-anchor biosynthesis</keyword>
<keyword evidence="6" id="KW-0812">Transmembrane</keyword>
<evidence type="ECO:0000256" key="11">
    <source>
        <dbReference type="RuleBase" id="RU366056"/>
    </source>
</evidence>
<evidence type="ECO:0000256" key="8">
    <source>
        <dbReference type="ARBA" id="ARBA00022989"/>
    </source>
</evidence>
<keyword evidence="8" id="KW-1133">Transmembrane helix</keyword>
<gene>
    <name evidence="12" type="ORF">PILCRDRAFT_81808</name>
</gene>
<comment type="pathway">
    <text evidence="2 11">Glycolipid biosynthesis; glycosylphosphatidylinositol-anchor biosynthesis.</text>
</comment>
<dbReference type="PANTHER" id="PTHR28533">
    <property type="entry name" value="PROTEIN PBN1"/>
    <property type="match status" value="1"/>
</dbReference>
<dbReference type="PANTHER" id="PTHR28533:SF1">
    <property type="entry name" value="PROTEIN PBN1"/>
    <property type="match status" value="1"/>
</dbReference>
<dbReference type="InterPro" id="IPR042322">
    <property type="entry name" value="Pbn1"/>
</dbReference>
<dbReference type="UniPathway" id="UPA00196"/>
<protein>
    <recommendedName>
        <fullName evidence="4 11">Protein PBN1</fullName>
    </recommendedName>
</protein>
<evidence type="ECO:0000256" key="3">
    <source>
        <dbReference type="ARBA" id="ARBA00010345"/>
    </source>
</evidence>
<dbReference type="HOGENOM" id="CLU_100668_0_0_1"/>
<dbReference type="AlphaFoldDB" id="A0A0C3EIN2"/>
<dbReference type="STRING" id="765440.A0A0C3EIN2"/>
<evidence type="ECO:0000313" key="12">
    <source>
        <dbReference type="EMBL" id="KIM72495.1"/>
    </source>
</evidence>
<evidence type="ECO:0000256" key="10">
    <source>
        <dbReference type="ARBA" id="ARBA00023180"/>
    </source>
</evidence>
<evidence type="ECO:0000256" key="1">
    <source>
        <dbReference type="ARBA" id="ARBA00004643"/>
    </source>
</evidence>
<dbReference type="InterPro" id="IPR013233">
    <property type="entry name" value="PIG-X/PBN1"/>
</dbReference>
<evidence type="ECO:0000256" key="4">
    <source>
        <dbReference type="ARBA" id="ARBA00020410"/>
    </source>
</evidence>
<dbReference type="Proteomes" id="UP000054166">
    <property type="component" value="Unassembled WGS sequence"/>
</dbReference>
<dbReference type="InParanoid" id="A0A0C3EIN2"/>
<comment type="subcellular location">
    <subcellularLocation>
        <location evidence="11">Endoplasmic reticulum membrane</location>
        <topology evidence="11">Single-pass membrane protein</topology>
    </subcellularLocation>
    <subcellularLocation>
        <location evidence="1">Endoplasmic reticulum membrane</location>
        <topology evidence="1">Single-pass type III membrane protein</topology>
    </subcellularLocation>
</comment>
<organism evidence="12 13">
    <name type="scientific">Piloderma croceum (strain F 1598)</name>
    <dbReference type="NCBI Taxonomy" id="765440"/>
    <lineage>
        <taxon>Eukaryota</taxon>
        <taxon>Fungi</taxon>
        <taxon>Dikarya</taxon>
        <taxon>Basidiomycota</taxon>
        <taxon>Agaricomycotina</taxon>
        <taxon>Agaricomycetes</taxon>
        <taxon>Agaricomycetidae</taxon>
        <taxon>Atheliales</taxon>
        <taxon>Atheliaceae</taxon>
        <taxon>Piloderma</taxon>
    </lineage>
</organism>
<keyword evidence="7 11" id="KW-0256">Endoplasmic reticulum</keyword>
<evidence type="ECO:0000256" key="7">
    <source>
        <dbReference type="ARBA" id="ARBA00022824"/>
    </source>
</evidence>
<evidence type="ECO:0000256" key="5">
    <source>
        <dbReference type="ARBA" id="ARBA00022502"/>
    </source>
</evidence>
<dbReference type="FunCoup" id="A0A0C3EIN2">
    <property type="interactions" value="3"/>
</dbReference>
<reference evidence="12 13" key="1">
    <citation type="submission" date="2014-04" db="EMBL/GenBank/DDBJ databases">
        <authorList>
            <consortium name="DOE Joint Genome Institute"/>
            <person name="Kuo A."/>
            <person name="Tarkka M."/>
            <person name="Buscot F."/>
            <person name="Kohler A."/>
            <person name="Nagy L.G."/>
            <person name="Floudas D."/>
            <person name="Copeland A."/>
            <person name="Barry K.W."/>
            <person name="Cichocki N."/>
            <person name="Veneault-Fourrey C."/>
            <person name="LaButti K."/>
            <person name="Lindquist E.A."/>
            <person name="Lipzen A."/>
            <person name="Lundell T."/>
            <person name="Morin E."/>
            <person name="Murat C."/>
            <person name="Sun H."/>
            <person name="Tunlid A."/>
            <person name="Henrissat B."/>
            <person name="Grigoriev I.V."/>
            <person name="Hibbett D.S."/>
            <person name="Martin F."/>
            <person name="Nordberg H.P."/>
            <person name="Cantor M.N."/>
            <person name="Hua S.X."/>
        </authorList>
    </citation>
    <scope>NUCLEOTIDE SEQUENCE [LARGE SCALE GENOMIC DNA]</scope>
    <source>
        <strain evidence="12 13">F 1598</strain>
    </source>
</reference>
<keyword evidence="9" id="KW-0472">Membrane</keyword>
<sequence length="233" mass="25312">MLSSSLTTTHGFHTTYSTHITVNDPADLARCTCHLLHILPPRVFVDPYELANYKDFYTIKLSGNSSLELPVTAVDSKGSALLLNVLLPKTDMPNVTVDVPLHLRYGEPVQLDAWDDGSVKVPLPTGFWVCPSSCTSYPSYFCFKASQPSRALPSMPVDLAASLDSPSSKTIMMGMSGNSSSEIVRAPVGHLADLKQVEVGTTTVILVAFLYLLHAAYQTASRISSRNQHAKVE</sequence>
<dbReference type="GO" id="GO:0006506">
    <property type="term" value="P:GPI anchor biosynthetic process"/>
    <property type="evidence" value="ECO:0007669"/>
    <property type="project" value="UniProtKB-UniPathway"/>
</dbReference>
<evidence type="ECO:0000256" key="2">
    <source>
        <dbReference type="ARBA" id="ARBA00004687"/>
    </source>
</evidence>
<reference evidence="13" key="2">
    <citation type="submission" date="2015-01" db="EMBL/GenBank/DDBJ databases">
        <title>Evolutionary Origins and Diversification of the Mycorrhizal Mutualists.</title>
        <authorList>
            <consortium name="DOE Joint Genome Institute"/>
            <consortium name="Mycorrhizal Genomics Consortium"/>
            <person name="Kohler A."/>
            <person name="Kuo A."/>
            <person name="Nagy L.G."/>
            <person name="Floudas D."/>
            <person name="Copeland A."/>
            <person name="Barry K.W."/>
            <person name="Cichocki N."/>
            <person name="Veneault-Fourrey C."/>
            <person name="LaButti K."/>
            <person name="Lindquist E.A."/>
            <person name="Lipzen A."/>
            <person name="Lundell T."/>
            <person name="Morin E."/>
            <person name="Murat C."/>
            <person name="Riley R."/>
            <person name="Ohm R."/>
            <person name="Sun H."/>
            <person name="Tunlid A."/>
            <person name="Henrissat B."/>
            <person name="Grigoriev I.V."/>
            <person name="Hibbett D.S."/>
            <person name="Martin F."/>
        </authorList>
    </citation>
    <scope>NUCLEOTIDE SEQUENCE [LARGE SCALE GENOMIC DNA]</scope>
    <source>
        <strain evidence="13">F 1598</strain>
    </source>
</reference>
<dbReference type="GO" id="GO:0005789">
    <property type="term" value="C:endoplasmic reticulum membrane"/>
    <property type="evidence" value="ECO:0007669"/>
    <property type="project" value="UniProtKB-SubCell"/>
</dbReference>
<dbReference type="OrthoDB" id="5546453at2759"/>
<proteinExistence type="inferred from homology"/>
<evidence type="ECO:0000313" key="13">
    <source>
        <dbReference type="Proteomes" id="UP000054166"/>
    </source>
</evidence>
<accession>A0A0C3EIN2</accession>
<dbReference type="GO" id="GO:1990529">
    <property type="term" value="C:glycosylphosphatidylinositol-mannosyltransferase I complex"/>
    <property type="evidence" value="ECO:0007669"/>
    <property type="project" value="TreeGrafter"/>
</dbReference>
<keyword evidence="10" id="KW-0325">Glycoprotein</keyword>
<evidence type="ECO:0000256" key="9">
    <source>
        <dbReference type="ARBA" id="ARBA00023136"/>
    </source>
</evidence>
<dbReference type="EMBL" id="KN833127">
    <property type="protein sequence ID" value="KIM72495.1"/>
    <property type="molecule type" value="Genomic_DNA"/>
</dbReference>
<dbReference type="SMART" id="SM00780">
    <property type="entry name" value="PIG-X"/>
    <property type="match status" value="1"/>
</dbReference>
<comment type="similarity">
    <text evidence="3 11">Belongs to the PIGX family.</text>
</comment>
<evidence type="ECO:0000256" key="6">
    <source>
        <dbReference type="ARBA" id="ARBA00022692"/>
    </source>
</evidence>
<dbReference type="Pfam" id="PF08320">
    <property type="entry name" value="PIG-X"/>
    <property type="match status" value="1"/>
</dbReference>
<keyword evidence="13" id="KW-1185">Reference proteome</keyword>